<dbReference type="EMBL" id="CP035467">
    <property type="protein sequence ID" value="QCW82776.1"/>
    <property type="molecule type" value="Genomic_DNA"/>
</dbReference>
<protein>
    <recommendedName>
        <fullName evidence="3">Nucleotidyltransferase family protein</fullName>
    </recommendedName>
</protein>
<name>A0A4P9USR4_METBY</name>
<dbReference type="STRING" id="675511.GCA_000341735_00759"/>
<keyword evidence="2" id="KW-1185">Reference proteome</keyword>
<dbReference type="KEGG" id="mbur:EQU24_11395"/>
<dbReference type="OrthoDB" id="5497963at2"/>
<dbReference type="Pfam" id="PF14907">
    <property type="entry name" value="NTP_transf_5"/>
    <property type="match status" value="1"/>
</dbReference>
<organism evidence="1 2">
    <name type="scientific">Methylotuvimicrobium buryatense</name>
    <name type="common">Methylomicrobium buryatense</name>
    <dbReference type="NCBI Taxonomy" id="95641"/>
    <lineage>
        <taxon>Bacteria</taxon>
        <taxon>Pseudomonadati</taxon>
        <taxon>Pseudomonadota</taxon>
        <taxon>Gammaproteobacteria</taxon>
        <taxon>Methylococcales</taxon>
        <taxon>Methylococcaceae</taxon>
        <taxon>Methylotuvimicrobium</taxon>
    </lineage>
</organism>
<evidence type="ECO:0008006" key="3">
    <source>
        <dbReference type="Google" id="ProtNLM"/>
    </source>
</evidence>
<dbReference type="RefSeq" id="WP_017839382.1">
    <property type="nucleotide sequence ID" value="NZ_CP035467.1"/>
</dbReference>
<sequence length="359" mass="42195">MKNLPLLALVLREPKTVLNYTLSDWDLLIRQARRAGLLARLGFLFKRNSVEGIPSCALKHIESSMICAENMRTSLNWEIKCIKKALCRLDLPLIFLKGTAYIVGDNDAALGRFFSDVDILVPEEKLLDVERALIYAGWKFDDIDAYDQRYYRKWMHEIPPMRHVQRQTSIDVHHNILPKTCFFCPDVKKLLECAIKIPEQGSWILATEDRVIHSASHLFHEGELEHGFRDLSDLDLLIKEFSIKENFWDNLLFRAVELNQQIPLYYALRYTSIILKTPIPKHVLDRSVQWRPNGLRQKIMDFLFLHALMPDHPSCSDRWTGLARWLLYIRSHWLRMPVHLLIPHLLRKSWMRLTGKDNH</sequence>
<evidence type="ECO:0000313" key="1">
    <source>
        <dbReference type="EMBL" id="QCW82776.1"/>
    </source>
</evidence>
<evidence type="ECO:0000313" key="2">
    <source>
        <dbReference type="Proteomes" id="UP000305881"/>
    </source>
</evidence>
<proteinExistence type="predicted"/>
<dbReference type="Proteomes" id="UP000305881">
    <property type="component" value="Chromosome"/>
</dbReference>
<dbReference type="InterPro" id="IPR039498">
    <property type="entry name" value="NTP_transf_5"/>
</dbReference>
<dbReference type="AlphaFoldDB" id="A0A4P9USR4"/>
<gene>
    <name evidence="1" type="ORF">EQU24_11395</name>
</gene>
<reference evidence="2" key="1">
    <citation type="journal article" date="2019" name="J. Bacteriol.">
        <title>A Mutagenic Screen Identifies a TonB-Dependent Receptor Required for the Lanthanide Metal Switch in the Type I Methanotroph 'Methylotuvimicrobium buryatense' 5GB1C.</title>
        <authorList>
            <person name="Groom J.D."/>
            <person name="Ford S.M."/>
            <person name="Pesesky M.W."/>
            <person name="Lidstrom M.E."/>
        </authorList>
    </citation>
    <scope>NUCLEOTIDE SEQUENCE [LARGE SCALE GENOMIC DNA]</scope>
    <source>
        <strain evidence="2">5GB1C</strain>
    </source>
</reference>
<accession>A0A4P9USR4</accession>